<proteinExistence type="predicted"/>
<organism evidence="2 3">
    <name type="scientific">Acidaminococcus fermentans</name>
    <dbReference type="NCBI Taxonomy" id="905"/>
    <lineage>
        <taxon>Bacteria</taxon>
        <taxon>Bacillati</taxon>
        <taxon>Bacillota</taxon>
        <taxon>Negativicutes</taxon>
        <taxon>Acidaminococcales</taxon>
        <taxon>Acidaminococcaceae</taxon>
        <taxon>Acidaminococcus</taxon>
    </lineage>
</organism>
<name>A0A1H2ZEF4_ACIFE</name>
<dbReference type="EMBL" id="FNOP01000014">
    <property type="protein sequence ID" value="SDX15348.1"/>
    <property type="molecule type" value="Genomic_DNA"/>
</dbReference>
<dbReference type="AlphaFoldDB" id="A0A1H2ZEF4"/>
<accession>A0A1H2ZEF4</accession>
<evidence type="ECO:0000313" key="3">
    <source>
        <dbReference type="Proteomes" id="UP000182379"/>
    </source>
</evidence>
<protein>
    <submittedName>
        <fullName evidence="2">Uncharacterized protein</fullName>
    </submittedName>
</protein>
<feature type="region of interest" description="Disordered" evidence="1">
    <location>
        <begin position="80"/>
        <end position="101"/>
    </location>
</feature>
<reference evidence="2 3" key="1">
    <citation type="submission" date="2016-10" db="EMBL/GenBank/DDBJ databases">
        <authorList>
            <person name="Varghese N."/>
            <person name="Submissions S."/>
        </authorList>
    </citation>
    <scope>NUCLEOTIDE SEQUENCE [LARGE SCALE GENOMIC DNA]</scope>
    <source>
        <strain evidence="2 3">WCC6</strain>
    </source>
</reference>
<evidence type="ECO:0000313" key="2">
    <source>
        <dbReference type="EMBL" id="SDX15348.1"/>
    </source>
</evidence>
<feature type="compositionally biased region" description="Basic and acidic residues" evidence="1">
    <location>
        <begin position="87"/>
        <end position="96"/>
    </location>
</feature>
<sequence length="133" mass="15242">MRSDLLLFLVWILFLLGTQLLKKKKRPLKKVLPPVRRQDPGSFVCEEAQAPAVKEPPLQPSVKPVHSDLVEEIRDLKPSVAPQVAETRQRRPEPVRHPALSGGLRQGMLWSLVLGEPRSKKSWAREQREKKDF</sequence>
<dbReference type="Proteomes" id="UP000182379">
    <property type="component" value="Unassembled WGS sequence"/>
</dbReference>
<comment type="caution">
    <text evidence="2">The sequence shown here is derived from an EMBL/GenBank/DDBJ whole genome shotgun (WGS) entry which is preliminary data.</text>
</comment>
<evidence type="ECO:0000256" key="1">
    <source>
        <dbReference type="SAM" id="MobiDB-lite"/>
    </source>
</evidence>
<gene>
    <name evidence="2" type="ORF">SAMN05216495_11448</name>
</gene>
<dbReference type="RefSeq" id="WP_074707346.1">
    <property type="nucleotide sequence ID" value="NZ_CAMEFB010000003.1"/>
</dbReference>